<proteinExistence type="predicted"/>
<evidence type="ECO:0000259" key="1">
    <source>
        <dbReference type="Pfam" id="PF00174"/>
    </source>
</evidence>
<feature type="domain" description="Oxidoreductase molybdopterin-binding" evidence="1">
    <location>
        <begin position="143"/>
        <end position="288"/>
    </location>
</feature>
<reference evidence="2 3" key="1">
    <citation type="journal article" date="2010" name="Appl. Environ. Microbiol.">
        <title>The genome sequence of the crenarchaeon Acidilobus saccharovorans supports a new order, Acidilobales, and suggests an important ecological role in terrestrial acidic hot springs.</title>
        <authorList>
            <person name="Mardanov A.V."/>
            <person name="Svetlitchnyi V.A."/>
            <person name="Beletsky A.V."/>
            <person name="Prokofeva M.I."/>
            <person name="Bonch-Osmolovskaya E.A."/>
            <person name="Ravin N.V."/>
            <person name="Skryabin K.G."/>
        </authorList>
    </citation>
    <scope>NUCLEOTIDE SEQUENCE [LARGE SCALE GENOMIC DNA]</scope>
    <source>
        <strain evidence="3">DSM 16705 / JCM 18335 / VKM B-2471 / 345-15</strain>
    </source>
</reference>
<dbReference type="Proteomes" id="UP000000346">
    <property type="component" value="Chromosome"/>
</dbReference>
<dbReference type="InterPro" id="IPR000572">
    <property type="entry name" value="OxRdtase_Mopterin-bd_dom"/>
</dbReference>
<dbReference type="Pfam" id="PF00174">
    <property type="entry name" value="Oxidored_molyb"/>
    <property type="match status" value="1"/>
</dbReference>
<organism evidence="2 3">
    <name type="scientific">Acidilobus saccharovorans (strain DSM 16705 / JCM 18335 / VKM B-2471 / 345-15)</name>
    <dbReference type="NCBI Taxonomy" id="666510"/>
    <lineage>
        <taxon>Archaea</taxon>
        <taxon>Thermoproteota</taxon>
        <taxon>Thermoprotei</taxon>
        <taxon>Acidilobales</taxon>
        <taxon>Acidilobaceae</taxon>
        <taxon>Acidilobus</taxon>
    </lineage>
</organism>
<name>D9Q095_ACIS3</name>
<dbReference type="Gene3D" id="3.90.420.10">
    <property type="entry name" value="Oxidoreductase, molybdopterin-binding domain"/>
    <property type="match status" value="1"/>
</dbReference>
<protein>
    <recommendedName>
        <fullName evidence="1">Oxidoreductase molybdopterin-binding domain-containing protein</fullName>
    </recommendedName>
</protein>
<gene>
    <name evidence="2" type="ordered locus">ASAC_0326</name>
</gene>
<dbReference type="PANTHER" id="PTHR43032:SF4">
    <property type="entry name" value="OXIDOREDUCTASE MOLYBDOPTERIN-BINDING DOMAIN-CONTAINING PROTEIN"/>
    <property type="match status" value="1"/>
</dbReference>
<evidence type="ECO:0000313" key="3">
    <source>
        <dbReference type="Proteomes" id="UP000000346"/>
    </source>
</evidence>
<dbReference type="InterPro" id="IPR036374">
    <property type="entry name" value="OxRdtase_Mopterin-bd_sf"/>
</dbReference>
<dbReference type="EMBL" id="CP001742">
    <property type="protein sequence ID" value="ADL18733.1"/>
    <property type="molecule type" value="Genomic_DNA"/>
</dbReference>
<dbReference type="SUPFAM" id="SSF56524">
    <property type="entry name" value="Oxidoreductase molybdopterin-binding domain"/>
    <property type="match status" value="1"/>
</dbReference>
<keyword evidence="3" id="KW-1185">Reference proteome</keyword>
<dbReference type="FunCoup" id="D9Q095">
    <property type="interactions" value="77"/>
</dbReference>
<dbReference type="STRING" id="666510.ASAC_0326"/>
<dbReference type="AlphaFoldDB" id="D9Q095"/>
<dbReference type="HOGENOM" id="CLU_876029_0_0_2"/>
<dbReference type="PANTHER" id="PTHR43032">
    <property type="entry name" value="PROTEIN-METHIONINE-SULFOXIDE REDUCTASE"/>
    <property type="match status" value="1"/>
</dbReference>
<accession>D9Q095</accession>
<dbReference type="eggNOG" id="arCOG00264">
    <property type="taxonomic scope" value="Archaea"/>
</dbReference>
<dbReference type="InParanoid" id="D9Q095"/>
<dbReference type="KEGG" id="asc:ASAC_0326"/>
<sequence length="317" mass="34856">MPVAFECSSTDKLASLDDVKGEATAGLRKVIELTGSVDLNAIYSGHELIGRSYDLYVFKLISGASEVGQLRVVVRKSLFINLTGVLFTNGLALMPPEGELLKRGEVKEGEVLSQVMTSKECTAAELPPGQVAIPKFVIYSAEGEIPRIERGSWKLVLVGPDGSSVELGLADIMSEARDLGPEDFHCVTGWSVKGRRYLGVPLRDLFRKLDSLEGAKWVYSWSHSGYTSVMPIDVAVESAALVVGMDGKALPDENGGPARIFSPLLYGWKGTKWVSMIELLRDYEDGYWEALAYHERGLVSHNERFKLRNPSLVDLCW</sequence>
<evidence type="ECO:0000313" key="2">
    <source>
        <dbReference type="EMBL" id="ADL18733.1"/>
    </source>
</evidence>